<comment type="caution">
    <text evidence="6">The sequence shown here is derived from an EMBL/GenBank/DDBJ whole genome shotgun (WGS) entry which is preliminary data.</text>
</comment>
<feature type="domain" description="UvrD-like helicase C-terminal" evidence="5">
    <location>
        <begin position="113"/>
        <end position="186"/>
    </location>
</feature>
<keyword evidence="7" id="KW-1185">Reference proteome</keyword>
<dbReference type="SUPFAM" id="SSF52540">
    <property type="entry name" value="P-loop containing nucleoside triphosphate hydrolases"/>
    <property type="match status" value="1"/>
</dbReference>
<dbReference type="PANTHER" id="PTHR11070:SF63">
    <property type="entry name" value="DNA HELICASE IV"/>
    <property type="match status" value="1"/>
</dbReference>
<evidence type="ECO:0000259" key="5">
    <source>
        <dbReference type="Pfam" id="PF13361"/>
    </source>
</evidence>
<gene>
    <name evidence="6" type="ORF">DFR38_101168</name>
</gene>
<keyword evidence="1" id="KW-0547">Nucleotide-binding</keyword>
<name>A0A318JR18_9NEIS</name>
<dbReference type="OrthoDB" id="5298826at2"/>
<dbReference type="GO" id="GO:0000725">
    <property type="term" value="P:recombinational repair"/>
    <property type="evidence" value="ECO:0007669"/>
    <property type="project" value="TreeGrafter"/>
</dbReference>
<protein>
    <submittedName>
        <fullName evidence="6">UvrD-like helicase family protein</fullName>
    </submittedName>
</protein>
<dbReference type="GO" id="GO:0005524">
    <property type="term" value="F:ATP binding"/>
    <property type="evidence" value="ECO:0007669"/>
    <property type="project" value="UniProtKB-KW"/>
</dbReference>
<sequence>MAEFEAKFGRAVTLKLEDTFRCLQSLCDISSNFVQKNPKQLRKRVRSVKPNVAQPVRIVCVDDEAKIQTAIERRVRELANEYAVPGRQLHIYVVGRYPKEREHLPPASIDNRVKLEFVTAHSSKGLEADHVMVPRMTSETLGFPSRIEDGPVQQLAMPGGDTFEDAEELRLFYLTLTRARSTVTLVTLAHRKSTFIAELIRDHELEVHDLNGEIGSARAYPECQEGRDRPPLLHHWKR</sequence>
<dbReference type="PANTHER" id="PTHR11070">
    <property type="entry name" value="UVRD / RECB / PCRA DNA HELICASE FAMILY MEMBER"/>
    <property type="match status" value="1"/>
</dbReference>
<dbReference type="AlphaFoldDB" id="A0A318JR18"/>
<keyword evidence="2" id="KW-0378">Hydrolase</keyword>
<evidence type="ECO:0000313" key="6">
    <source>
        <dbReference type="EMBL" id="PXX51107.1"/>
    </source>
</evidence>
<dbReference type="InterPro" id="IPR014017">
    <property type="entry name" value="DNA_helicase_UvrD-like_C"/>
</dbReference>
<dbReference type="Pfam" id="PF13361">
    <property type="entry name" value="UvrD_C"/>
    <property type="match status" value="1"/>
</dbReference>
<dbReference type="GO" id="GO:0005829">
    <property type="term" value="C:cytosol"/>
    <property type="evidence" value="ECO:0007669"/>
    <property type="project" value="TreeGrafter"/>
</dbReference>
<dbReference type="GO" id="GO:0003677">
    <property type="term" value="F:DNA binding"/>
    <property type="evidence" value="ECO:0007669"/>
    <property type="project" value="InterPro"/>
</dbReference>
<dbReference type="InterPro" id="IPR027417">
    <property type="entry name" value="P-loop_NTPase"/>
</dbReference>
<keyword evidence="3 6" id="KW-0347">Helicase</keyword>
<dbReference type="GO" id="GO:0016787">
    <property type="term" value="F:hydrolase activity"/>
    <property type="evidence" value="ECO:0007669"/>
    <property type="project" value="UniProtKB-KW"/>
</dbReference>
<accession>A0A318JR18</accession>
<evidence type="ECO:0000256" key="4">
    <source>
        <dbReference type="ARBA" id="ARBA00022840"/>
    </source>
</evidence>
<evidence type="ECO:0000256" key="1">
    <source>
        <dbReference type="ARBA" id="ARBA00022741"/>
    </source>
</evidence>
<keyword evidence="4" id="KW-0067">ATP-binding</keyword>
<dbReference type="EMBL" id="QJKC01000001">
    <property type="protein sequence ID" value="PXX51107.1"/>
    <property type="molecule type" value="Genomic_DNA"/>
</dbReference>
<dbReference type="GO" id="GO:0043138">
    <property type="term" value="F:3'-5' DNA helicase activity"/>
    <property type="evidence" value="ECO:0007669"/>
    <property type="project" value="TreeGrafter"/>
</dbReference>
<dbReference type="Proteomes" id="UP000248395">
    <property type="component" value="Unassembled WGS sequence"/>
</dbReference>
<evidence type="ECO:0000256" key="2">
    <source>
        <dbReference type="ARBA" id="ARBA00022801"/>
    </source>
</evidence>
<reference evidence="6 7" key="1">
    <citation type="submission" date="2018-05" db="EMBL/GenBank/DDBJ databases">
        <title>Genomic Encyclopedia of Type Strains, Phase IV (KMG-IV): sequencing the most valuable type-strain genomes for metagenomic binning, comparative biology and taxonomic classification.</title>
        <authorList>
            <person name="Goeker M."/>
        </authorList>
    </citation>
    <scope>NUCLEOTIDE SEQUENCE [LARGE SCALE GENOMIC DNA]</scope>
    <source>
        <strain evidence="6 7">DSM 25134</strain>
    </source>
</reference>
<proteinExistence type="predicted"/>
<organism evidence="6 7">
    <name type="scientific">Aquitalea magnusonii</name>
    <dbReference type="NCBI Taxonomy" id="332411"/>
    <lineage>
        <taxon>Bacteria</taxon>
        <taxon>Pseudomonadati</taxon>
        <taxon>Pseudomonadota</taxon>
        <taxon>Betaproteobacteria</taxon>
        <taxon>Neisseriales</taxon>
        <taxon>Chromobacteriaceae</taxon>
        <taxon>Aquitalea</taxon>
    </lineage>
</organism>
<evidence type="ECO:0000313" key="7">
    <source>
        <dbReference type="Proteomes" id="UP000248395"/>
    </source>
</evidence>
<dbReference type="InterPro" id="IPR000212">
    <property type="entry name" value="DNA_helicase_UvrD/REP"/>
</dbReference>
<dbReference type="RefSeq" id="WP_059285616.1">
    <property type="nucleotide sequence ID" value="NZ_LNQU01000033.1"/>
</dbReference>
<evidence type="ECO:0000256" key="3">
    <source>
        <dbReference type="ARBA" id="ARBA00022806"/>
    </source>
</evidence>
<dbReference type="Gene3D" id="3.40.50.300">
    <property type="entry name" value="P-loop containing nucleotide triphosphate hydrolases"/>
    <property type="match status" value="1"/>
</dbReference>